<protein>
    <recommendedName>
        <fullName evidence="4">DUF4199 domain-containing protein</fullName>
    </recommendedName>
</protein>
<evidence type="ECO:0000313" key="3">
    <source>
        <dbReference type="Proteomes" id="UP000287701"/>
    </source>
</evidence>
<dbReference type="RefSeq" id="WP_128501323.1">
    <property type="nucleotide sequence ID" value="NZ_CP035107.1"/>
</dbReference>
<dbReference type="EMBL" id="CP035107">
    <property type="protein sequence ID" value="QAR30855.1"/>
    <property type="molecule type" value="Genomic_DNA"/>
</dbReference>
<name>A0A3R5Y3J6_ORNRH</name>
<dbReference type="Proteomes" id="UP000287701">
    <property type="component" value="Chromosome"/>
</dbReference>
<sequence length="147" mass="17442">MSVEIYRWFLKIPILISVLFFFVFPYFLNKGIKLSTPNRFIRFMILVFSCLLVFAFVTWLMTYWMEELSKDLLLVKMGVNTDSFIHEEMFEQVPPKYLAQAKEIHESQMGIGWPLKAMFTYIFLVLPSSVVYCLMLVFVDKIHLNKS</sequence>
<keyword evidence="1" id="KW-1133">Transmembrane helix</keyword>
<dbReference type="OrthoDB" id="1493979at2"/>
<feature type="transmembrane region" description="Helical" evidence="1">
    <location>
        <begin position="40"/>
        <end position="65"/>
    </location>
</feature>
<feature type="transmembrane region" description="Helical" evidence="1">
    <location>
        <begin position="118"/>
        <end position="139"/>
    </location>
</feature>
<accession>A0A3R5Y3J6</accession>
<keyword evidence="1" id="KW-0472">Membrane</keyword>
<evidence type="ECO:0000256" key="1">
    <source>
        <dbReference type="SAM" id="Phobius"/>
    </source>
</evidence>
<gene>
    <name evidence="2" type="ORF">EQP59_05665</name>
</gene>
<reference evidence="2 3" key="1">
    <citation type="submission" date="2019-01" db="EMBL/GenBank/DDBJ databases">
        <title>Whole Genome of Ornithobacterium rhinotracheale FARPER-174b.</title>
        <authorList>
            <person name="Tataje-Lavanda L.A."/>
            <person name="Montalvan A."/>
            <person name="Montesinos R."/>
            <person name="Zimic M."/>
            <person name="Fernandez-Sanchez M."/>
            <person name="Fernandez-Diaz M."/>
        </authorList>
    </citation>
    <scope>NUCLEOTIDE SEQUENCE [LARGE SCALE GENOMIC DNA]</scope>
    <source>
        <strain evidence="2 3">FARPER-174b</strain>
    </source>
</reference>
<feature type="transmembrane region" description="Helical" evidence="1">
    <location>
        <begin position="6"/>
        <end position="28"/>
    </location>
</feature>
<proteinExistence type="predicted"/>
<evidence type="ECO:0008006" key="4">
    <source>
        <dbReference type="Google" id="ProtNLM"/>
    </source>
</evidence>
<evidence type="ECO:0000313" key="2">
    <source>
        <dbReference type="EMBL" id="QAR30855.1"/>
    </source>
</evidence>
<keyword evidence="1" id="KW-0812">Transmembrane</keyword>
<organism evidence="2 3">
    <name type="scientific">Ornithobacterium rhinotracheale</name>
    <dbReference type="NCBI Taxonomy" id="28251"/>
    <lineage>
        <taxon>Bacteria</taxon>
        <taxon>Pseudomonadati</taxon>
        <taxon>Bacteroidota</taxon>
        <taxon>Flavobacteriia</taxon>
        <taxon>Flavobacteriales</taxon>
        <taxon>Weeksellaceae</taxon>
        <taxon>Ornithobacterium</taxon>
    </lineage>
</organism>
<dbReference type="AlphaFoldDB" id="A0A3R5Y3J6"/>